<evidence type="ECO:0000259" key="1">
    <source>
        <dbReference type="Pfam" id="PF03478"/>
    </source>
</evidence>
<dbReference type="eggNOG" id="ENOG502R41W">
    <property type="taxonomic scope" value="Eukaryota"/>
</dbReference>
<dbReference type="PANTHER" id="PTHR33165:SF82">
    <property type="entry name" value="OS11G0231400 PROTEIN"/>
    <property type="match status" value="1"/>
</dbReference>
<reference evidence="2" key="3">
    <citation type="submission" date="2015-04" db="UniProtKB">
        <authorList>
            <consortium name="EnsemblPlants"/>
        </authorList>
    </citation>
    <scope>IDENTIFICATION</scope>
</reference>
<proteinExistence type="predicted"/>
<evidence type="ECO:0000313" key="2">
    <source>
        <dbReference type="EnsemblPlants" id="LPERR01G37860.1"/>
    </source>
</evidence>
<dbReference type="EnsemblPlants" id="LPERR01G37860.1">
    <property type="protein sequence ID" value="LPERR01G37860.1"/>
    <property type="gene ID" value="LPERR01G37860"/>
</dbReference>
<evidence type="ECO:0000313" key="3">
    <source>
        <dbReference type="Proteomes" id="UP000032180"/>
    </source>
</evidence>
<dbReference type="Gramene" id="LPERR01G37860.1">
    <property type="protein sequence ID" value="LPERR01G37860.1"/>
    <property type="gene ID" value="LPERR01G37860"/>
</dbReference>
<accession>A0A0D9VA29</accession>
<dbReference type="Proteomes" id="UP000032180">
    <property type="component" value="Chromosome 1"/>
</dbReference>
<dbReference type="STRING" id="77586.A0A0D9VA29"/>
<feature type="domain" description="KIB1-4 beta-propeller" evidence="1">
    <location>
        <begin position="90"/>
        <end position="349"/>
    </location>
</feature>
<dbReference type="AlphaFoldDB" id="A0A0D9VA29"/>
<dbReference type="HOGENOM" id="CLU_040241_2_0_1"/>
<organism evidence="2 3">
    <name type="scientific">Leersia perrieri</name>
    <dbReference type="NCBI Taxonomy" id="77586"/>
    <lineage>
        <taxon>Eukaryota</taxon>
        <taxon>Viridiplantae</taxon>
        <taxon>Streptophyta</taxon>
        <taxon>Embryophyta</taxon>
        <taxon>Tracheophyta</taxon>
        <taxon>Spermatophyta</taxon>
        <taxon>Magnoliopsida</taxon>
        <taxon>Liliopsida</taxon>
        <taxon>Poales</taxon>
        <taxon>Poaceae</taxon>
        <taxon>BOP clade</taxon>
        <taxon>Oryzoideae</taxon>
        <taxon>Oryzeae</taxon>
        <taxon>Oryzinae</taxon>
        <taxon>Leersia</taxon>
    </lineage>
</organism>
<dbReference type="InterPro" id="IPR005174">
    <property type="entry name" value="KIB1-4_b-propeller"/>
</dbReference>
<dbReference type="PANTHER" id="PTHR33165">
    <property type="entry name" value="F-BOX DOMAIN CONTAINING PROTEIN-LIKE-RELATED"/>
    <property type="match status" value="1"/>
</dbReference>
<sequence length="444" mass="49286">MSAIAPCAAKRRRLAVTSAADSSPSSSPWASMNPDLLRLVAERALAGDLADYVRLRAVCPTWRSATACPRGRGGNGLHPGHRKLRGDIRFLNLSTGAIAGTKIPLFKDHMVLDSVDGLLLLHRDHDTAIRLLNPLTGDIVDLPQLETLRPQMDKNIYSGLWRRSEPKHRFDRVAFCTSGDLQWPLSKCDLGRRCWRPFSSQGKLFIVKTKPGSDSYSEILQIDPPNNQGVVEGSCLPGPELAPKLVVTFPKDKLFGPLYLAECDSEILLIGHESKPCSLCANYSLLPVAYNNSGNYAHISVYRISDLASGRFNPVDSIGDYSLFIGPRSISVSSKALPANFSGGGNIFYCSPTELFFTQYHLSSRTWTPFIDGSIGDSPPPRPYSLIHHILTCCYLQYWNKGLMFYRKTRPSWRAKRKYRNGVSLISDPLFSFLANTLVELSYS</sequence>
<protein>
    <recommendedName>
        <fullName evidence="1">KIB1-4 beta-propeller domain-containing protein</fullName>
    </recommendedName>
</protein>
<reference evidence="3" key="2">
    <citation type="submission" date="2013-12" db="EMBL/GenBank/DDBJ databases">
        <authorList>
            <person name="Yu Y."/>
            <person name="Lee S."/>
            <person name="de Baynast K."/>
            <person name="Wissotski M."/>
            <person name="Liu L."/>
            <person name="Talag J."/>
            <person name="Goicoechea J."/>
            <person name="Angelova A."/>
            <person name="Jetty R."/>
            <person name="Kudrna D."/>
            <person name="Golser W."/>
            <person name="Rivera L."/>
            <person name="Zhang J."/>
            <person name="Wing R."/>
        </authorList>
    </citation>
    <scope>NUCLEOTIDE SEQUENCE</scope>
</reference>
<dbReference type="Pfam" id="PF03478">
    <property type="entry name" value="Beta-prop_KIB1-4"/>
    <property type="match status" value="1"/>
</dbReference>
<reference evidence="2 3" key="1">
    <citation type="submission" date="2012-08" db="EMBL/GenBank/DDBJ databases">
        <title>Oryza genome evolution.</title>
        <authorList>
            <person name="Wing R.A."/>
        </authorList>
    </citation>
    <scope>NUCLEOTIDE SEQUENCE</scope>
</reference>
<keyword evidence="3" id="KW-1185">Reference proteome</keyword>
<name>A0A0D9VA29_9ORYZ</name>